<proteinExistence type="predicted"/>
<protein>
    <recommendedName>
        <fullName evidence="3">RNase H type-1 domain-containing protein</fullName>
    </recommendedName>
</protein>
<reference evidence="1" key="1">
    <citation type="submission" date="2021-10" db="EMBL/GenBank/DDBJ databases">
        <title>Melipona bicolor Genome sequencing and assembly.</title>
        <authorList>
            <person name="Araujo N.S."/>
            <person name="Arias M.C."/>
        </authorList>
    </citation>
    <scope>NUCLEOTIDE SEQUENCE</scope>
    <source>
        <strain evidence="1">USP_2M_L1-L4_2017</strain>
        <tissue evidence="1">Whole body</tissue>
    </source>
</reference>
<dbReference type="EMBL" id="JAHYIQ010000021">
    <property type="protein sequence ID" value="KAK1123047.1"/>
    <property type="molecule type" value="Genomic_DNA"/>
</dbReference>
<keyword evidence="2" id="KW-1185">Reference proteome</keyword>
<dbReference type="Proteomes" id="UP001177670">
    <property type="component" value="Unassembled WGS sequence"/>
</dbReference>
<evidence type="ECO:0000313" key="2">
    <source>
        <dbReference type="Proteomes" id="UP001177670"/>
    </source>
</evidence>
<dbReference type="AlphaFoldDB" id="A0AA40KK63"/>
<evidence type="ECO:0000313" key="1">
    <source>
        <dbReference type="EMBL" id="KAK1123047.1"/>
    </source>
</evidence>
<sequence length="202" mass="23060">MFACWDILPIKPGLTRWITKDIELPASGFSKLKDAVYCILSHQSSNVAYLLSYSVHFPQPSPRCAKPPPTKQAILINRGTLILWNHERKKKEKKEERRDHTAVSVGLVFAWIPSHPGIVGNEIANLNAKEALTLPLSESTDPYPIPRAYTLCKTNVKDEWNRLWTTSDRTKIHNVINDFYQEVPFGGLTKKERITLARLRTI</sequence>
<comment type="caution">
    <text evidence="1">The sequence shown here is derived from an EMBL/GenBank/DDBJ whole genome shotgun (WGS) entry which is preliminary data.</text>
</comment>
<accession>A0AA40KK63</accession>
<evidence type="ECO:0008006" key="3">
    <source>
        <dbReference type="Google" id="ProtNLM"/>
    </source>
</evidence>
<gene>
    <name evidence="1" type="ORF">K0M31_008683</name>
</gene>
<name>A0AA40KK63_9HYME</name>
<organism evidence="1 2">
    <name type="scientific">Melipona bicolor</name>
    <dbReference type="NCBI Taxonomy" id="60889"/>
    <lineage>
        <taxon>Eukaryota</taxon>
        <taxon>Metazoa</taxon>
        <taxon>Ecdysozoa</taxon>
        <taxon>Arthropoda</taxon>
        <taxon>Hexapoda</taxon>
        <taxon>Insecta</taxon>
        <taxon>Pterygota</taxon>
        <taxon>Neoptera</taxon>
        <taxon>Endopterygota</taxon>
        <taxon>Hymenoptera</taxon>
        <taxon>Apocrita</taxon>
        <taxon>Aculeata</taxon>
        <taxon>Apoidea</taxon>
        <taxon>Anthophila</taxon>
        <taxon>Apidae</taxon>
        <taxon>Melipona</taxon>
    </lineage>
</organism>